<reference evidence="1 2" key="1">
    <citation type="submission" date="2019-01" db="EMBL/GenBank/DDBJ databases">
        <title>Draft genome sequence of Psathyrella aberdarensis IHI B618.</title>
        <authorList>
            <person name="Buettner E."/>
            <person name="Kellner H."/>
        </authorList>
    </citation>
    <scope>NUCLEOTIDE SEQUENCE [LARGE SCALE GENOMIC DNA]</scope>
    <source>
        <strain evidence="1 2">IHI B618</strain>
    </source>
</reference>
<name>A0A4Q2D020_9AGAR</name>
<dbReference type="EMBL" id="SDEE01001789">
    <property type="protein sequence ID" value="RXW11561.1"/>
    <property type="molecule type" value="Genomic_DNA"/>
</dbReference>
<accession>A0A4Q2D020</accession>
<protein>
    <submittedName>
        <fullName evidence="1">Uncharacterized protein</fullName>
    </submittedName>
</protein>
<evidence type="ECO:0000313" key="2">
    <source>
        <dbReference type="Proteomes" id="UP000290288"/>
    </source>
</evidence>
<comment type="caution">
    <text evidence="1">The sequence shown here is derived from an EMBL/GenBank/DDBJ whole genome shotgun (WGS) entry which is preliminary data.</text>
</comment>
<keyword evidence="2" id="KW-1185">Reference proteome</keyword>
<gene>
    <name evidence="1" type="ORF">EST38_g14294</name>
</gene>
<dbReference type="AlphaFoldDB" id="A0A4Q2D020"/>
<dbReference type="OrthoDB" id="2789670at2759"/>
<proteinExistence type="predicted"/>
<dbReference type="Proteomes" id="UP000290288">
    <property type="component" value="Unassembled WGS sequence"/>
</dbReference>
<sequence>MLLEIILEQDLMDGQVDPSIPDTKPLLCNDALLLMAASNLATYALTVPKDKAGEFQWQGPIVM</sequence>
<evidence type="ECO:0000313" key="1">
    <source>
        <dbReference type="EMBL" id="RXW11561.1"/>
    </source>
</evidence>
<organism evidence="1 2">
    <name type="scientific">Candolleomyces aberdarensis</name>
    <dbReference type="NCBI Taxonomy" id="2316362"/>
    <lineage>
        <taxon>Eukaryota</taxon>
        <taxon>Fungi</taxon>
        <taxon>Dikarya</taxon>
        <taxon>Basidiomycota</taxon>
        <taxon>Agaricomycotina</taxon>
        <taxon>Agaricomycetes</taxon>
        <taxon>Agaricomycetidae</taxon>
        <taxon>Agaricales</taxon>
        <taxon>Agaricineae</taxon>
        <taxon>Psathyrellaceae</taxon>
        <taxon>Candolleomyces</taxon>
    </lineage>
</organism>